<gene>
    <name evidence="1" type="ORF">ENS64_02785</name>
</gene>
<sequence>MKWSRLLLLMAGWHARAPSIEASEPPTADRVPQLIRQLGALRQQDRAAALRELESFGPELLPLLPDADAVADAATRDTLARLRIVLQRRLARDSAQASLVTLATRLPLPDLLAELSRQTGNRLTIAADVEQPSPITVHWHATPFWNAVHDISQATGLQLDWNAEQSQWEWRRADAALPALSTAVSGPFRIAVRSLTWKPLPQRNQRLWRVSLAIQAEPRLRPLFFAVRSADWTAQADDAFLSAWNPEDDYELPFGIHGGEVSWMLNFVAPPAVQPEGEWSLVGRGAVHLAAGAEPFVFESADWPRGKRVRRGDVVVRFLPIEQRRDGERVVKLSLSYPQGGPAFESHRAGMFHRGGRMEGANGQSVPFQDFEVVAEGPGAVALEYRFDQAAADARRFVYVAPSLLLDAPVAVAFPRLPRPR</sequence>
<dbReference type="EMBL" id="DSVQ01000006">
    <property type="protein sequence ID" value="HGT38184.1"/>
    <property type="molecule type" value="Genomic_DNA"/>
</dbReference>
<dbReference type="AlphaFoldDB" id="A0A7C4QMD3"/>
<organism evidence="1">
    <name type="scientific">Schlesneria paludicola</name>
    <dbReference type="NCBI Taxonomy" id="360056"/>
    <lineage>
        <taxon>Bacteria</taxon>
        <taxon>Pseudomonadati</taxon>
        <taxon>Planctomycetota</taxon>
        <taxon>Planctomycetia</taxon>
        <taxon>Planctomycetales</taxon>
        <taxon>Planctomycetaceae</taxon>
        <taxon>Schlesneria</taxon>
    </lineage>
</organism>
<reference evidence="1" key="1">
    <citation type="journal article" date="2020" name="mSystems">
        <title>Genome- and Community-Level Interaction Insights into Carbon Utilization and Element Cycling Functions of Hydrothermarchaeota in Hydrothermal Sediment.</title>
        <authorList>
            <person name="Zhou Z."/>
            <person name="Liu Y."/>
            <person name="Xu W."/>
            <person name="Pan J."/>
            <person name="Luo Z.H."/>
            <person name="Li M."/>
        </authorList>
    </citation>
    <scope>NUCLEOTIDE SEQUENCE [LARGE SCALE GENOMIC DNA]</scope>
    <source>
        <strain evidence="1">SpSt-508</strain>
    </source>
</reference>
<comment type="caution">
    <text evidence="1">The sequence shown here is derived from an EMBL/GenBank/DDBJ whole genome shotgun (WGS) entry which is preliminary data.</text>
</comment>
<accession>A0A7C4QMD3</accession>
<protein>
    <submittedName>
        <fullName evidence="1">Uncharacterized protein</fullName>
    </submittedName>
</protein>
<name>A0A7C4QMD3_9PLAN</name>
<proteinExistence type="predicted"/>
<evidence type="ECO:0000313" key="1">
    <source>
        <dbReference type="EMBL" id="HGT38184.1"/>
    </source>
</evidence>